<evidence type="ECO:0000256" key="2">
    <source>
        <dbReference type="SAM" id="SignalP"/>
    </source>
</evidence>
<keyword evidence="2" id="KW-0732">Signal</keyword>
<dbReference type="InterPro" id="IPR006143">
    <property type="entry name" value="RND_pump_MFP"/>
</dbReference>
<reference evidence="6 7" key="1">
    <citation type="submission" date="2019-10" db="EMBL/GenBank/DDBJ databases">
        <title>Complete genome sequence of Vibrio sp. strain THAF100, isolated from non-filtered water from the water column of tank 6 of a marine aquarium containing stony-coral fragments. Water maintained at 26 degree C.</title>
        <authorList>
            <person name="Ruckert C."/>
            <person name="Franco A."/>
            <person name="Kalinowski J."/>
            <person name="Glaeser S."/>
        </authorList>
    </citation>
    <scope>NUCLEOTIDE SEQUENCE [LARGE SCALE GENOMIC DNA]</scope>
    <source>
        <strain evidence="6 7">THAF100</strain>
    </source>
</reference>
<evidence type="ECO:0000259" key="4">
    <source>
        <dbReference type="Pfam" id="PF25954"/>
    </source>
</evidence>
<accession>A0A5P9CH14</accession>
<protein>
    <submittedName>
        <fullName evidence="6">Multidrug resistance protein MdtA</fullName>
    </submittedName>
</protein>
<evidence type="ECO:0000313" key="6">
    <source>
        <dbReference type="EMBL" id="QFT25506.1"/>
    </source>
</evidence>
<evidence type="ECO:0000256" key="1">
    <source>
        <dbReference type="ARBA" id="ARBA00009477"/>
    </source>
</evidence>
<sequence length="354" mass="38435" precursor="true">MKKIIILSLVSFSLSSTALTAFARNGQTQAITVVTEQVQTHEVSQSLTLVGKIDAKQSVVISPEVTGRVNKIAIKANQQVEVGQMLIELDDDKAKASIAEASAYLDDELRKLKEFERLVKSSAITQTEIDAQKASVTIARARLDAAKADLSDLHIRAPFSGTVGFIDFSVGKFVTAGDELVSLDDLSVMQLDLQVPERYLSQISKGMSVLATSSAWGKQEFKGQVVGVDSRINQETLNLRVRVHFDNTNGQLKPGMLVTATMAFPTIKAPIIPVQSLEYSGTKRFVYIVDEKGKANRTEVFLGARIGNQVVIEQGVSIGDKIVVQGIVNMRDGVTVSELAEVASKEKPTQEGER</sequence>
<dbReference type="InterPro" id="IPR058792">
    <property type="entry name" value="Beta-barrel_RND_2"/>
</dbReference>
<feature type="domain" description="CusB-like beta-barrel" evidence="4">
    <location>
        <begin position="191"/>
        <end position="263"/>
    </location>
</feature>
<dbReference type="Gene3D" id="2.40.50.100">
    <property type="match status" value="1"/>
</dbReference>
<dbReference type="FunFam" id="2.40.30.170:FF:000010">
    <property type="entry name" value="Efflux RND transporter periplasmic adaptor subunit"/>
    <property type="match status" value="1"/>
</dbReference>
<feature type="domain" description="YknX-like C-terminal permuted SH3-like" evidence="5">
    <location>
        <begin position="272"/>
        <end position="337"/>
    </location>
</feature>
<feature type="signal peptide" evidence="2">
    <location>
        <begin position="1"/>
        <end position="23"/>
    </location>
</feature>
<dbReference type="PANTHER" id="PTHR30469">
    <property type="entry name" value="MULTIDRUG RESISTANCE PROTEIN MDTA"/>
    <property type="match status" value="1"/>
</dbReference>
<dbReference type="OrthoDB" id="9806939at2"/>
<organism evidence="6 7">
    <name type="scientific">Vibrio aquimaris</name>
    <dbReference type="NCBI Taxonomy" id="2587862"/>
    <lineage>
        <taxon>Bacteria</taxon>
        <taxon>Pseudomonadati</taxon>
        <taxon>Pseudomonadota</taxon>
        <taxon>Gammaproteobacteria</taxon>
        <taxon>Vibrionales</taxon>
        <taxon>Vibrionaceae</taxon>
        <taxon>Vibrio</taxon>
    </lineage>
</organism>
<dbReference type="EMBL" id="CP045350">
    <property type="protein sequence ID" value="QFT25506.1"/>
    <property type="molecule type" value="Genomic_DNA"/>
</dbReference>
<dbReference type="NCBIfam" id="TIGR01730">
    <property type="entry name" value="RND_mfp"/>
    <property type="match status" value="1"/>
</dbReference>
<dbReference type="SUPFAM" id="SSF111369">
    <property type="entry name" value="HlyD-like secretion proteins"/>
    <property type="match status" value="1"/>
</dbReference>
<keyword evidence="7" id="KW-1185">Reference proteome</keyword>
<dbReference type="RefSeq" id="WP_152429772.1">
    <property type="nucleotide sequence ID" value="NZ_CBCSDK010000003.1"/>
</dbReference>
<dbReference type="KEGG" id="vaq:FIV01_03510"/>
<evidence type="ECO:0000259" key="5">
    <source>
        <dbReference type="Pfam" id="PF25989"/>
    </source>
</evidence>
<dbReference type="Pfam" id="PF25989">
    <property type="entry name" value="YknX_C"/>
    <property type="match status" value="1"/>
</dbReference>
<evidence type="ECO:0000259" key="3">
    <source>
        <dbReference type="Pfam" id="PF25917"/>
    </source>
</evidence>
<name>A0A5P9CH14_9VIBR</name>
<dbReference type="Gene3D" id="2.40.420.20">
    <property type="match status" value="1"/>
</dbReference>
<feature type="domain" description="Multidrug resistance protein MdtA-like barrel-sandwich hybrid" evidence="3">
    <location>
        <begin position="59"/>
        <end position="179"/>
    </location>
</feature>
<dbReference type="Pfam" id="PF25954">
    <property type="entry name" value="Beta-barrel_RND_2"/>
    <property type="match status" value="1"/>
</dbReference>
<proteinExistence type="inferred from homology"/>
<dbReference type="GO" id="GO:1990281">
    <property type="term" value="C:efflux pump complex"/>
    <property type="evidence" value="ECO:0007669"/>
    <property type="project" value="TreeGrafter"/>
</dbReference>
<dbReference type="PANTHER" id="PTHR30469:SF13">
    <property type="entry name" value="HAE1 FAMILY EFFLUX PUMP MFP COMPONENT"/>
    <property type="match status" value="1"/>
</dbReference>
<dbReference type="AlphaFoldDB" id="A0A5P9CH14"/>
<feature type="chain" id="PRO_5024839536" evidence="2">
    <location>
        <begin position="24"/>
        <end position="354"/>
    </location>
</feature>
<dbReference type="InterPro" id="IPR058625">
    <property type="entry name" value="MdtA-like_BSH"/>
</dbReference>
<evidence type="ECO:0000313" key="7">
    <source>
        <dbReference type="Proteomes" id="UP000326936"/>
    </source>
</evidence>
<comment type="similarity">
    <text evidence="1">Belongs to the membrane fusion protein (MFP) (TC 8.A.1) family.</text>
</comment>
<dbReference type="Gene3D" id="1.10.287.470">
    <property type="entry name" value="Helix hairpin bin"/>
    <property type="match status" value="1"/>
</dbReference>
<dbReference type="Proteomes" id="UP000326936">
    <property type="component" value="Chromosome"/>
</dbReference>
<dbReference type="Gene3D" id="2.40.30.170">
    <property type="match status" value="1"/>
</dbReference>
<dbReference type="Pfam" id="PF25917">
    <property type="entry name" value="BSH_RND"/>
    <property type="match status" value="1"/>
</dbReference>
<dbReference type="InterPro" id="IPR058637">
    <property type="entry name" value="YknX-like_C"/>
</dbReference>
<dbReference type="GO" id="GO:0015562">
    <property type="term" value="F:efflux transmembrane transporter activity"/>
    <property type="evidence" value="ECO:0007669"/>
    <property type="project" value="TreeGrafter"/>
</dbReference>
<gene>
    <name evidence="6" type="primary">mdtA1</name>
    <name evidence="6" type="ORF">FIV01_03510</name>
</gene>